<proteinExistence type="predicted"/>
<organism evidence="2">
    <name type="scientific">Athelia psychrophila</name>
    <dbReference type="NCBI Taxonomy" id="1759441"/>
    <lineage>
        <taxon>Eukaryota</taxon>
        <taxon>Fungi</taxon>
        <taxon>Dikarya</taxon>
        <taxon>Basidiomycota</taxon>
        <taxon>Agaricomycotina</taxon>
        <taxon>Agaricomycetes</taxon>
        <taxon>Agaricomycetidae</taxon>
        <taxon>Atheliales</taxon>
        <taxon>Atheliaceae</taxon>
        <taxon>Athelia</taxon>
    </lineage>
</organism>
<gene>
    <name evidence="2" type="ORF">FIBSPDRAFT_491221</name>
</gene>
<reference evidence="2" key="1">
    <citation type="journal article" date="2016" name="Mol. Biol. Evol.">
        <title>Comparative Genomics of Early-Diverging Mushroom-Forming Fungi Provides Insights into the Origins of Lignocellulose Decay Capabilities.</title>
        <authorList>
            <person name="Nagy L.G."/>
            <person name="Riley R."/>
            <person name="Tritt A."/>
            <person name="Adam C."/>
            <person name="Daum C."/>
            <person name="Floudas D."/>
            <person name="Sun H."/>
            <person name="Yadav J.S."/>
            <person name="Pangilinan J."/>
            <person name="Larsson K.H."/>
            <person name="Matsuura K."/>
            <person name="Barry K."/>
            <person name="Labutti K."/>
            <person name="Kuo R."/>
            <person name="Ohm R.A."/>
            <person name="Bhattacharya S.S."/>
            <person name="Shirouzu T."/>
            <person name="Yoshinaga Y."/>
            <person name="Martin F.M."/>
            <person name="Grigoriev I.V."/>
            <person name="Hibbett D.S."/>
        </authorList>
    </citation>
    <scope>NUCLEOTIDE SEQUENCE [LARGE SCALE GENOMIC DNA]</scope>
    <source>
        <strain evidence="2">CBS 109695</strain>
    </source>
</reference>
<evidence type="ECO:0000256" key="1">
    <source>
        <dbReference type="SAM" id="MobiDB-lite"/>
    </source>
</evidence>
<sequence>MLRKIPRTFGERAGAAKCLGAKMGCRWRCRQRDNARTRKVRWPDGSVAASKCRKGSPARFENARGWRSSWVGRWVGGSGGRSRQRHSARTRNVRWPVASAAASKHRGRFPARFENARGRRSSWVGRWDGGSRGSC</sequence>
<accession>A0A166KMR5</accession>
<name>A0A166KMR5_9AGAM</name>
<feature type="compositionally biased region" description="Basic residues" evidence="1">
    <location>
        <begin position="82"/>
        <end position="92"/>
    </location>
</feature>
<feature type="region of interest" description="Disordered" evidence="1">
    <location>
        <begin position="75"/>
        <end position="107"/>
    </location>
</feature>
<dbReference type="EMBL" id="KV417542">
    <property type="protein sequence ID" value="KZP22066.1"/>
    <property type="molecule type" value="Genomic_DNA"/>
</dbReference>
<protein>
    <submittedName>
        <fullName evidence="2">Uncharacterized protein</fullName>
    </submittedName>
</protein>
<dbReference type="AlphaFoldDB" id="A0A166KMR5"/>
<evidence type="ECO:0000313" key="2">
    <source>
        <dbReference type="EMBL" id="KZP22066.1"/>
    </source>
</evidence>